<dbReference type="InterPro" id="IPR047575">
    <property type="entry name" value="Sm"/>
</dbReference>
<reference evidence="8" key="1">
    <citation type="submission" date="2021-06" db="EMBL/GenBank/DDBJ databases">
        <authorList>
            <person name="Hodson N. C."/>
            <person name="Mongue J. A."/>
            <person name="Jaron S. K."/>
        </authorList>
    </citation>
    <scope>NUCLEOTIDE SEQUENCE</scope>
</reference>
<proteinExistence type="predicted"/>
<dbReference type="PANTHER" id="PTHR13586:SF0">
    <property type="entry name" value="TRAILER HITCH, ISOFORM H"/>
    <property type="match status" value="1"/>
</dbReference>
<feature type="region of interest" description="Disordered" evidence="3">
    <location>
        <begin position="309"/>
        <end position="353"/>
    </location>
</feature>
<feature type="region of interest" description="Disordered" evidence="3">
    <location>
        <begin position="438"/>
        <end position="472"/>
    </location>
</feature>
<feature type="domain" description="TFG box profile" evidence="6">
    <location>
        <begin position="369"/>
        <end position="389"/>
    </location>
</feature>
<protein>
    <submittedName>
        <fullName evidence="8">Uncharacterized protein</fullName>
    </submittedName>
</protein>
<feature type="compositionally biased region" description="Low complexity" evidence="3">
    <location>
        <begin position="242"/>
        <end position="267"/>
    </location>
</feature>
<feature type="compositionally biased region" description="Low complexity" evidence="3">
    <location>
        <begin position="455"/>
        <end position="472"/>
    </location>
</feature>
<dbReference type="PROSITE" id="PS51536">
    <property type="entry name" value="TFG"/>
    <property type="match status" value="1"/>
</dbReference>
<dbReference type="InterPro" id="IPR025762">
    <property type="entry name" value="DFDF"/>
</dbReference>
<dbReference type="PROSITE" id="PS52002">
    <property type="entry name" value="SM"/>
    <property type="match status" value="1"/>
</dbReference>
<dbReference type="GO" id="GO:0000932">
    <property type="term" value="C:P-body"/>
    <property type="evidence" value="ECO:0007669"/>
    <property type="project" value="TreeGrafter"/>
</dbReference>
<gene>
    <name evidence="8" type="ORF">AFUS01_LOCUS16055</name>
</gene>
<feature type="short sequence motif" description="TFG box" evidence="2">
    <location>
        <begin position="369"/>
        <end position="389"/>
    </location>
</feature>
<feature type="compositionally biased region" description="Basic and acidic residues" evidence="3">
    <location>
        <begin position="225"/>
        <end position="238"/>
    </location>
</feature>
<evidence type="ECO:0000256" key="3">
    <source>
        <dbReference type="SAM" id="MobiDB-lite"/>
    </source>
</evidence>
<feature type="short sequence motif" description="FFD box" evidence="1">
    <location>
        <begin position="346"/>
        <end position="361"/>
    </location>
</feature>
<feature type="region of interest" description="Disordered" evidence="3">
    <location>
        <begin position="385"/>
        <end position="422"/>
    </location>
</feature>
<comment type="caution">
    <text evidence="8">The sequence shown here is derived from an EMBL/GenBank/DDBJ whole genome shotgun (WGS) entry which is preliminary data.</text>
</comment>
<evidence type="ECO:0000259" key="5">
    <source>
        <dbReference type="PROSITE" id="PS51513"/>
    </source>
</evidence>
<dbReference type="InterPro" id="IPR019050">
    <property type="entry name" value="FDF_dom"/>
</dbReference>
<evidence type="ECO:0000256" key="1">
    <source>
        <dbReference type="PROSITE-ProRule" id="PRU00846"/>
    </source>
</evidence>
<accession>A0A8J2K3K7</accession>
<dbReference type="EMBL" id="CAJVCH010145223">
    <property type="protein sequence ID" value="CAG7727201.1"/>
    <property type="molecule type" value="Genomic_DNA"/>
</dbReference>
<dbReference type="SMART" id="SM01271">
    <property type="entry name" value="LSM14"/>
    <property type="match status" value="1"/>
</dbReference>
<dbReference type="GO" id="GO:0033962">
    <property type="term" value="P:P-body assembly"/>
    <property type="evidence" value="ECO:0007669"/>
    <property type="project" value="TreeGrafter"/>
</dbReference>
<dbReference type="InterPro" id="IPR025768">
    <property type="entry name" value="TFG_box"/>
</dbReference>
<dbReference type="Pfam" id="PF12701">
    <property type="entry name" value="LSM14"/>
    <property type="match status" value="1"/>
</dbReference>
<dbReference type="PROSITE" id="PS51512">
    <property type="entry name" value="DFDF"/>
    <property type="match status" value="1"/>
</dbReference>
<dbReference type="SMART" id="SM01199">
    <property type="entry name" value="FDF"/>
    <property type="match status" value="1"/>
</dbReference>
<dbReference type="Pfam" id="PF09532">
    <property type="entry name" value="FDF"/>
    <property type="match status" value="1"/>
</dbReference>
<organism evidence="8 9">
    <name type="scientific">Allacma fusca</name>
    <dbReference type="NCBI Taxonomy" id="39272"/>
    <lineage>
        <taxon>Eukaryota</taxon>
        <taxon>Metazoa</taxon>
        <taxon>Ecdysozoa</taxon>
        <taxon>Arthropoda</taxon>
        <taxon>Hexapoda</taxon>
        <taxon>Collembola</taxon>
        <taxon>Symphypleona</taxon>
        <taxon>Sminthuridae</taxon>
        <taxon>Allacma</taxon>
    </lineage>
</organism>
<feature type="compositionally biased region" description="Gly residues" evidence="3">
    <location>
        <begin position="398"/>
        <end position="422"/>
    </location>
</feature>
<feature type="region of interest" description="Disordered" evidence="3">
    <location>
        <begin position="153"/>
        <end position="293"/>
    </location>
</feature>
<feature type="compositionally biased region" description="Polar residues" evidence="3">
    <location>
        <begin position="153"/>
        <end position="209"/>
    </location>
</feature>
<dbReference type="GO" id="GO:0034063">
    <property type="term" value="P:stress granule assembly"/>
    <property type="evidence" value="ECO:0007669"/>
    <property type="project" value="TreeGrafter"/>
</dbReference>
<dbReference type="PROSITE" id="PS51513">
    <property type="entry name" value="FFD"/>
    <property type="match status" value="1"/>
</dbReference>
<evidence type="ECO:0000313" key="8">
    <source>
        <dbReference type="EMBL" id="CAG7727201.1"/>
    </source>
</evidence>
<evidence type="ECO:0000256" key="2">
    <source>
        <dbReference type="PROSITE-ProRule" id="PRU00869"/>
    </source>
</evidence>
<dbReference type="Proteomes" id="UP000708208">
    <property type="component" value="Unassembled WGS sequence"/>
</dbReference>
<feature type="compositionally biased region" description="Gly residues" evidence="3">
    <location>
        <begin position="268"/>
        <end position="278"/>
    </location>
</feature>
<feature type="domain" description="FFD box profile" evidence="5">
    <location>
        <begin position="346"/>
        <end position="361"/>
    </location>
</feature>
<sequence>MTTANANQFIGSKISLISKSEIRYEGILYSLDLQEATISLAKVKSFGTEDRPTERPVPHKEEIYEFIIFRGADIKGIDVLEPPKATATLTSGLPNDPAIVEVSHYHSSGQSSQPPTSSVGAQGASYPSALTGSYSQGFGAASSTLLSGVKPVQQGNSELNTSGVEQPSGISVPLESTGSTHDTSRSNASTPSLYSNRKSPTNDAGVQVSNEEKGRNNRQFSNRQGEGRGSRHSSQDRRRQPRQQQQGNDRQGGYQPRGRGNFVNNRGGFRGGRGGNRGGYRSQGIIQAQNPPKVTFEDAYDFEKANEELSKLKIRPEDLEKKEGEQEGGDVNNTEEEQENKEPPEPYYVKDSFYDKISCESTERGKGRTTRIDWRAERKLNAETFGLPANSGQRRGYQRGGGYRGGFRGGYQGSPRGGFQQRGGYGGYNTGYGYGNNGGWQYNNRYNGGRGNRGGYRQQQQNQPQSQQQPAQ</sequence>
<feature type="domain" description="DFDF" evidence="4">
    <location>
        <begin position="288"/>
        <end position="324"/>
    </location>
</feature>
<evidence type="ECO:0000259" key="7">
    <source>
        <dbReference type="PROSITE" id="PS52002"/>
    </source>
</evidence>
<keyword evidence="9" id="KW-1185">Reference proteome</keyword>
<evidence type="ECO:0000259" key="6">
    <source>
        <dbReference type="PROSITE" id="PS51536"/>
    </source>
</evidence>
<name>A0A8J2K3K7_9HEXA</name>
<dbReference type="CDD" id="cd01736">
    <property type="entry name" value="LSm14_N"/>
    <property type="match status" value="1"/>
</dbReference>
<dbReference type="OrthoDB" id="21539at2759"/>
<dbReference type="PANTHER" id="PTHR13586">
    <property type="entry name" value="SCD6 PROTEIN-RELATED"/>
    <property type="match status" value="1"/>
</dbReference>
<dbReference type="AlphaFoldDB" id="A0A8J2K3K7"/>
<feature type="compositionally biased region" description="Basic and acidic residues" evidence="3">
    <location>
        <begin position="309"/>
        <end position="325"/>
    </location>
</feature>
<dbReference type="GO" id="GO:0003729">
    <property type="term" value="F:mRNA binding"/>
    <property type="evidence" value="ECO:0007669"/>
    <property type="project" value="TreeGrafter"/>
</dbReference>
<feature type="region of interest" description="Disordered" evidence="3">
    <location>
        <begin position="104"/>
        <end position="124"/>
    </location>
</feature>
<dbReference type="InterPro" id="IPR025609">
    <property type="entry name" value="Lsm14-like_N"/>
</dbReference>
<feature type="compositionally biased region" description="Low complexity" evidence="3">
    <location>
        <begin position="107"/>
        <end position="118"/>
    </location>
</feature>
<evidence type="ECO:0000313" key="9">
    <source>
        <dbReference type="Proteomes" id="UP000708208"/>
    </source>
</evidence>
<dbReference type="InterPro" id="IPR025761">
    <property type="entry name" value="FFD_box"/>
</dbReference>
<feature type="domain" description="Sm" evidence="7">
    <location>
        <begin position="1"/>
        <end position="83"/>
    </location>
</feature>
<evidence type="ECO:0000259" key="4">
    <source>
        <dbReference type="PROSITE" id="PS51512"/>
    </source>
</evidence>